<proteinExistence type="predicted"/>
<feature type="region of interest" description="Disordered" evidence="1">
    <location>
        <begin position="1"/>
        <end position="25"/>
    </location>
</feature>
<keyword evidence="3" id="KW-1185">Reference proteome</keyword>
<evidence type="ECO:0000313" key="3">
    <source>
        <dbReference type="Proteomes" id="UP000652761"/>
    </source>
</evidence>
<evidence type="ECO:0000256" key="1">
    <source>
        <dbReference type="SAM" id="MobiDB-lite"/>
    </source>
</evidence>
<sequence length="79" mass="8630">MHGHAWGCQRPDRWTLTPGRRPDRNLTATSCAIKIQSQRQQSVPLTMLAAASVPPSSLGVAGDSTSLEEIVRSDSEREE</sequence>
<feature type="region of interest" description="Disordered" evidence="1">
    <location>
        <begin position="55"/>
        <end position="79"/>
    </location>
</feature>
<dbReference type="Proteomes" id="UP000652761">
    <property type="component" value="Unassembled WGS sequence"/>
</dbReference>
<feature type="compositionally biased region" description="Basic and acidic residues" evidence="1">
    <location>
        <begin position="69"/>
        <end position="79"/>
    </location>
</feature>
<comment type="caution">
    <text evidence="2">The sequence shown here is derived from an EMBL/GenBank/DDBJ whole genome shotgun (WGS) entry which is preliminary data.</text>
</comment>
<protein>
    <submittedName>
        <fullName evidence="2">Uncharacterized protein</fullName>
    </submittedName>
</protein>
<organism evidence="2 3">
    <name type="scientific">Colocasia esculenta</name>
    <name type="common">Wild taro</name>
    <name type="synonym">Arum esculentum</name>
    <dbReference type="NCBI Taxonomy" id="4460"/>
    <lineage>
        <taxon>Eukaryota</taxon>
        <taxon>Viridiplantae</taxon>
        <taxon>Streptophyta</taxon>
        <taxon>Embryophyta</taxon>
        <taxon>Tracheophyta</taxon>
        <taxon>Spermatophyta</taxon>
        <taxon>Magnoliopsida</taxon>
        <taxon>Liliopsida</taxon>
        <taxon>Araceae</taxon>
        <taxon>Aroideae</taxon>
        <taxon>Colocasieae</taxon>
        <taxon>Colocasia</taxon>
    </lineage>
</organism>
<dbReference type="AlphaFoldDB" id="A0A843V3H6"/>
<name>A0A843V3H6_COLES</name>
<reference evidence="2" key="1">
    <citation type="submission" date="2017-07" db="EMBL/GenBank/DDBJ databases">
        <title>Taro Niue Genome Assembly and Annotation.</title>
        <authorList>
            <person name="Atibalentja N."/>
            <person name="Keating K."/>
            <person name="Fields C.J."/>
        </authorList>
    </citation>
    <scope>NUCLEOTIDE SEQUENCE</scope>
    <source>
        <strain evidence="2">Niue_2</strain>
        <tissue evidence="2">Leaf</tissue>
    </source>
</reference>
<dbReference type="EMBL" id="NMUH01001254">
    <property type="protein sequence ID" value="MQL90568.1"/>
    <property type="molecule type" value="Genomic_DNA"/>
</dbReference>
<evidence type="ECO:0000313" key="2">
    <source>
        <dbReference type="EMBL" id="MQL90568.1"/>
    </source>
</evidence>
<gene>
    <name evidence="2" type="ORF">Taro_023163</name>
</gene>
<accession>A0A843V3H6</accession>